<sequence length="217" mass="24834">MVLCLQIHGMDKVSRHVFKCFKTKVKLLLGKKIKAIKFDYGEQRLRPFALFLKGCGIILQYIMSSKPNMNESLRSLTNYELGKWPSLGTCTFEDVELKQGLISHMKILKKVKFGGEANIRKPIIDNEQVFAPIIVQEEDLIINNDVILDIIKGQDNTEIPPQTSPIVQTQQPQEVPLRISTRERRNAILDYYIDDIALTEEDIINSSQIMQSSKSQK</sequence>
<dbReference type="Proteomes" id="UP000257109">
    <property type="component" value="Unassembled WGS sequence"/>
</dbReference>
<comment type="caution">
    <text evidence="1">The sequence shown here is derived from an EMBL/GenBank/DDBJ whole genome shotgun (WGS) entry which is preliminary data.</text>
</comment>
<organism evidence="1 2">
    <name type="scientific">Mucuna pruriens</name>
    <name type="common">Velvet bean</name>
    <name type="synonym">Dolichos pruriens</name>
    <dbReference type="NCBI Taxonomy" id="157652"/>
    <lineage>
        <taxon>Eukaryota</taxon>
        <taxon>Viridiplantae</taxon>
        <taxon>Streptophyta</taxon>
        <taxon>Embryophyta</taxon>
        <taxon>Tracheophyta</taxon>
        <taxon>Spermatophyta</taxon>
        <taxon>Magnoliopsida</taxon>
        <taxon>eudicotyledons</taxon>
        <taxon>Gunneridae</taxon>
        <taxon>Pentapetalae</taxon>
        <taxon>rosids</taxon>
        <taxon>fabids</taxon>
        <taxon>Fabales</taxon>
        <taxon>Fabaceae</taxon>
        <taxon>Papilionoideae</taxon>
        <taxon>50 kb inversion clade</taxon>
        <taxon>NPAAA clade</taxon>
        <taxon>indigoferoid/millettioid clade</taxon>
        <taxon>Phaseoleae</taxon>
        <taxon>Mucuna</taxon>
    </lineage>
</organism>
<gene>
    <name evidence="1" type="ORF">CR513_59018</name>
</gene>
<dbReference type="AlphaFoldDB" id="A0A371E9B2"/>
<evidence type="ECO:0000313" key="2">
    <source>
        <dbReference type="Proteomes" id="UP000257109"/>
    </source>
</evidence>
<protein>
    <submittedName>
        <fullName evidence="1">Uncharacterized protein</fullName>
    </submittedName>
</protein>
<dbReference type="EMBL" id="QJKJ01015372">
    <property type="protein sequence ID" value="RDX62626.1"/>
    <property type="molecule type" value="Genomic_DNA"/>
</dbReference>
<proteinExistence type="predicted"/>
<feature type="non-terminal residue" evidence="1">
    <location>
        <position position="1"/>
    </location>
</feature>
<keyword evidence="2" id="KW-1185">Reference proteome</keyword>
<evidence type="ECO:0000313" key="1">
    <source>
        <dbReference type="EMBL" id="RDX62626.1"/>
    </source>
</evidence>
<dbReference type="OrthoDB" id="2802215at2759"/>
<reference evidence="1" key="1">
    <citation type="submission" date="2018-05" db="EMBL/GenBank/DDBJ databases">
        <title>Draft genome of Mucuna pruriens seed.</title>
        <authorList>
            <person name="Nnadi N.E."/>
            <person name="Vos R."/>
            <person name="Hasami M.H."/>
            <person name="Devisetty U.K."/>
            <person name="Aguiy J.C."/>
        </authorList>
    </citation>
    <scope>NUCLEOTIDE SEQUENCE [LARGE SCALE GENOMIC DNA]</scope>
    <source>
        <strain evidence="1">JCA_2017</strain>
    </source>
</reference>
<name>A0A371E9B2_MUCPR</name>
<accession>A0A371E9B2</accession>